<accession>A0A5E4Z9F5</accession>
<dbReference type="Gene3D" id="1.10.260.40">
    <property type="entry name" value="lambda repressor-like DNA-binding domains"/>
    <property type="match status" value="1"/>
</dbReference>
<name>A0A5E4Z9F5_9BURK</name>
<feature type="region of interest" description="Disordered" evidence="1">
    <location>
        <begin position="1"/>
        <end position="36"/>
    </location>
</feature>
<sequence length="280" mass="31587">MIPKRSNFRIRRSPASSGGSFGPSPEPLPSRMPNKSTDRQLPLLVASLKRLLRAKGIGYREIARTLGVSEPTIKRWLAGQGLTLERLEDLCAFVDVSLVELIEFAAQSADARLRQLSVEQEQALSQERNLAFVFTTILRGWSPEELRREQMLDDATLIACLARLDRLGLIELLPGNNVRLRTVRDVEWRRDGPMRAQFAHWIRTGAESMALQPEVPWGSEMVKVSKASLARLDDMIRDWRRNIRLLGEADRHASADPKAWYWVLISTHAVDLLADGDSTG</sequence>
<reference evidence="3 4" key="1">
    <citation type="submission" date="2019-08" db="EMBL/GenBank/DDBJ databases">
        <authorList>
            <person name="Peeters C."/>
        </authorList>
    </citation>
    <scope>NUCLEOTIDE SEQUENCE [LARGE SCALE GENOMIC DNA]</scope>
    <source>
        <strain evidence="3 4">LMG 30175</strain>
    </source>
</reference>
<dbReference type="EMBL" id="CABPRZ010000032">
    <property type="protein sequence ID" value="VVE56843.1"/>
    <property type="molecule type" value="Genomic_DNA"/>
</dbReference>
<feature type="compositionally biased region" description="Basic residues" evidence="1">
    <location>
        <begin position="1"/>
        <end position="12"/>
    </location>
</feature>
<evidence type="ECO:0000313" key="4">
    <source>
        <dbReference type="Proteomes" id="UP000414233"/>
    </source>
</evidence>
<gene>
    <name evidence="3" type="ORF">PTE30175_05036</name>
</gene>
<feature type="domain" description="HTH cro/C1-type" evidence="2">
    <location>
        <begin position="48"/>
        <end position="101"/>
    </location>
</feature>
<organism evidence="3 4">
    <name type="scientific">Pandoraea terrae</name>
    <dbReference type="NCBI Taxonomy" id="1537710"/>
    <lineage>
        <taxon>Bacteria</taxon>
        <taxon>Pseudomonadati</taxon>
        <taxon>Pseudomonadota</taxon>
        <taxon>Betaproteobacteria</taxon>
        <taxon>Burkholderiales</taxon>
        <taxon>Burkholderiaceae</taxon>
        <taxon>Pandoraea</taxon>
    </lineage>
</organism>
<proteinExistence type="predicted"/>
<protein>
    <recommendedName>
        <fullName evidence="2">HTH cro/C1-type domain-containing protein</fullName>
    </recommendedName>
</protein>
<evidence type="ECO:0000313" key="3">
    <source>
        <dbReference type="EMBL" id="VVE56843.1"/>
    </source>
</evidence>
<evidence type="ECO:0000256" key="1">
    <source>
        <dbReference type="SAM" id="MobiDB-lite"/>
    </source>
</evidence>
<dbReference type="SMART" id="SM00530">
    <property type="entry name" value="HTH_XRE"/>
    <property type="match status" value="1"/>
</dbReference>
<dbReference type="AlphaFoldDB" id="A0A5E4Z9F5"/>
<dbReference type="PROSITE" id="PS50943">
    <property type="entry name" value="HTH_CROC1"/>
    <property type="match status" value="1"/>
</dbReference>
<keyword evidence="4" id="KW-1185">Reference proteome</keyword>
<dbReference type="Pfam" id="PF13443">
    <property type="entry name" value="HTH_26"/>
    <property type="match status" value="1"/>
</dbReference>
<dbReference type="OrthoDB" id="5298444at2"/>
<dbReference type="Proteomes" id="UP000414233">
    <property type="component" value="Unassembled WGS sequence"/>
</dbReference>
<dbReference type="GO" id="GO:0003677">
    <property type="term" value="F:DNA binding"/>
    <property type="evidence" value="ECO:0007669"/>
    <property type="project" value="InterPro"/>
</dbReference>
<dbReference type="SUPFAM" id="SSF47413">
    <property type="entry name" value="lambda repressor-like DNA-binding domains"/>
    <property type="match status" value="1"/>
</dbReference>
<dbReference type="InterPro" id="IPR010982">
    <property type="entry name" value="Lambda_DNA-bd_dom_sf"/>
</dbReference>
<evidence type="ECO:0000259" key="2">
    <source>
        <dbReference type="PROSITE" id="PS50943"/>
    </source>
</evidence>
<dbReference type="CDD" id="cd00093">
    <property type="entry name" value="HTH_XRE"/>
    <property type="match status" value="1"/>
</dbReference>
<dbReference type="InterPro" id="IPR001387">
    <property type="entry name" value="Cro/C1-type_HTH"/>
</dbReference>